<dbReference type="Pfam" id="PF20957">
    <property type="entry name" value="GxGYxYP_N_2nd"/>
    <property type="match status" value="1"/>
</dbReference>
<dbReference type="OrthoDB" id="3799094at2"/>
<organism evidence="3 4">
    <name type="scientific">Clostridium sartagoforme</name>
    <dbReference type="NCBI Taxonomy" id="84031"/>
    <lineage>
        <taxon>Bacteria</taxon>
        <taxon>Bacillati</taxon>
        <taxon>Bacillota</taxon>
        <taxon>Clostridia</taxon>
        <taxon>Eubacteriales</taxon>
        <taxon>Clostridiaceae</taxon>
        <taxon>Clostridium</taxon>
    </lineage>
</organism>
<dbReference type="InterPro" id="IPR016130">
    <property type="entry name" value="Tyr_Pase_AS"/>
</dbReference>
<keyword evidence="1" id="KW-0472">Membrane</keyword>
<evidence type="ECO:0000313" key="3">
    <source>
        <dbReference type="EMBL" id="TGY41693.1"/>
    </source>
</evidence>
<dbReference type="SUPFAM" id="SSF52799">
    <property type="entry name" value="(Phosphotyrosine protein) phosphatases II"/>
    <property type="match status" value="1"/>
</dbReference>
<dbReference type="Pfam" id="PF14566">
    <property type="entry name" value="PTPlike_phytase"/>
    <property type="match status" value="1"/>
</dbReference>
<dbReference type="InterPro" id="IPR048310">
    <property type="entry name" value="GxGYxYP_N_2nd"/>
</dbReference>
<dbReference type="InterPro" id="IPR032626">
    <property type="entry name" value="GxGYxYP_N_1st"/>
</dbReference>
<dbReference type="Gene3D" id="3.20.20.490">
    <property type="entry name" value="GxGYxYP glycoside hydrolase, C-terminal domain"/>
    <property type="match status" value="1"/>
</dbReference>
<dbReference type="SMART" id="SM01301">
    <property type="entry name" value="PTPlike_phytase"/>
    <property type="match status" value="1"/>
</dbReference>
<dbReference type="PROSITE" id="PS00383">
    <property type="entry name" value="TYR_PHOSPHATASE_1"/>
    <property type="match status" value="1"/>
</dbReference>
<comment type="caution">
    <text evidence="3">The sequence shown here is derived from an EMBL/GenBank/DDBJ whole genome shotgun (WGS) entry which is preliminary data.</text>
</comment>
<dbReference type="AlphaFoldDB" id="A0A4S2DL24"/>
<protein>
    <recommendedName>
        <fullName evidence="2">Tyrosine specific protein phosphatases domain-containing protein</fullName>
    </recommendedName>
</protein>
<name>A0A4S2DL24_9CLOT</name>
<dbReference type="Pfam" id="PF20958">
    <property type="entry name" value="GxGYxYP_N_3rd"/>
    <property type="match status" value="1"/>
</dbReference>
<sequence>MKKIISYSFRIFLITICLVFNIIYFPKAFADVNLLENAPNDNKLPNHFRMTTNITSLSEYKDLNLSGLDKLNISGSGQFSETGLDLIKKSLPNNLTIIDIDLRQESHGFINGIGVSFENPKNNANKGLTLPEVLSTEKDLLQSIKINTPLTFYNTKVTVTPDCVKDELTLTSNKNIGYIRIPVTDGSLPSDEMVDYFINIVNKTPENTWYHFHCKEGIGRTTTFMIMYDIMRNHKEVSLNDIIKRQVLLSTIKEKNAQSFYTGKRFEFLNSFYNKVKAKTTSSITFEYLNSNYCYIKNSNIPKHLYVISDSYMTKEEQSMISALQGIISTKYKEQIYILSNDEPDYKIWLDDLTSNYNITYENISDPWILLDKFKSSLNGYILYSNENPPSINNAFSLAGLNNSIPIEKSLEPKLNELGINNLIKDCRNTDKYWAYKNLWNSGLNHSTAILLSPEKSMALRDYAIMSKSLIFYEEDVKDFSLRENIFKSMDKIARCLGWGPDEFNNVSISSKYGVDMIAADWSYNLSVLSSFPTDKQVQKSNNETPKEGNVHYVTFIMSDGDNQQWLLGSNYSSEKWYGSKNRGNFDLGWSLSPSLYYLAPTVFNKYYESASSEKYSDYYLVSPSGNGYIYPSMYPENKLNTYTKRLNEYMKKVDQKYVLIIDDDAFYKTNLWDKYTENSNIDGLFYLDYKKNNNYNGEIVWSNNKPVVSCRDLLWGGLEDSNQLIENINSRANTDNIDLTNEAAYTFVYLHVWSNDMTILQNVVTELNKNHKVRIVTPDVFMKLIKNNINPK</sequence>
<gene>
    <name evidence="3" type="ORF">E5347_11825</name>
</gene>
<feature type="domain" description="Tyrosine specific protein phosphatases" evidence="2">
    <location>
        <begin position="195"/>
        <end position="244"/>
    </location>
</feature>
<dbReference type="PANTHER" id="PTHR37321:SF1">
    <property type="entry name" value="EXPORTED PROTEIN"/>
    <property type="match status" value="1"/>
</dbReference>
<dbReference type="Pfam" id="PF14323">
    <property type="entry name" value="GxGYxYP_C"/>
    <property type="match status" value="1"/>
</dbReference>
<dbReference type="InterPro" id="IPR000387">
    <property type="entry name" value="Tyr_Pase_dom"/>
</dbReference>
<evidence type="ECO:0000259" key="2">
    <source>
        <dbReference type="PROSITE" id="PS50056"/>
    </source>
</evidence>
<dbReference type="InterPro" id="IPR025832">
    <property type="entry name" value="GxGYxYP_C"/>
</dbReference>
<evidence type="ECO:0000256" key="1">
    <source>
        <dbReference type="SAM" id="Phobius"/>
    </source>
</evidence>
<keyword evidence="1" id="KW-0812">Transmembrane</keyword>
<reference evidence="3 4" key="1">
    <citation type="submission" date="2019-04" db="EMBL/GenBank/DDBJ databases">
        <title>Microbes associate with the intestines of laboratory mice.</title>
        <authorList>
            <person name="Navarre W."/>
            <person name="Wong E."/>
            <person name="Huang K."/>
            <person name="Tropini C."/>
            <person name="Ng K."/>
            <person name="Yu B."/>
        </authorList>
    </citation>
    <scope>NUCLEOTIDE SEQUENCE [LARGE SCALE GENOMIC DNA]</scope>
    <source>
        <strain evidence="3 4">NM50_B9-20</strain>
    </source>
</reference>
<dbReference type="Gene3D" id="3.90.190.10">
    <property type="entry name" value="Protein tyrosine phosphatase superfamily"/>
    <property type="match status" value="1"/>
</dbReference>
<dbReference type="InterPro" id="IPR038410">
    <property type="entry name" value="GxGYxYP_C_sf"/>
</dbReference>
<feature type="transmembrane region" description="Helical" evidence="1">
    <location>
        <begin position="7"/>
        <end position="25"/>
    </location>
</feature>
<dbReference type="Proteomes" id="UP000306888">
    <property type="component" value="Unassembled WGS sequence"/>
</dbReference>
<proteinExistence type="predicted"/>
<dbReference type="InterPro" id="IPR029021">
    <property type="entry name" value="Prot-tyrosine_phosphatase-like"/>
</dbReference>
<dbReference type="PANTHER" id="PTHR37321">
    <property type="entry name" value="EXPORTED PROTEIN-RELATED"/>
    <property type="match status" value="1"/>
</dbReference>
<dbReference type="PROSITE" id="PS50056">
    <property type="entry name" value="TYR_PHOSPHATASE_2"/>
    <property type="match status" value="1"/>
</dbReference>
<dbReference type="RefSeq" id="WP_136007435.1">
    <property type="nucleotide sequence ID" value="NZ_SRYR01000006.1"/>
</dbReference>
<evidence type="ECO:0000313" key="4">
    <source>
        <dbReference type="Proteomes" id="UP000306888"/>
    </source>
</evidence>
<dbReference type="EMBL" id="SRYR01000006">
    <property type="protein sequence ID" value="TGY41693.1"/>
    <property type="molecule type" value="Genomic_DNA"/>
</dbReference>
<keyword evidence="1" id="KW-1133">Transmembrane helix</keyword>
<dbReference type="InterPro" id="IPR048309">
    <property type="entry name" value="GxGYxYP_N_3rd"/>
</dbReference>
<keyword evidence="4" id="KW-1185">Reference proteome</keyword>
<accession>A0A4S2DL24</accession>
<dbReference type="Pfam" id="PF16216">
    <property type="entry name" value="GxGYxYP_N"/>
    <property type="match status" value="1"/>
</dbReference>